<dbReference type="SUPFAM" id="SSF56935">
    <property type="entry name" value="Porins"/>
    <property type="match status" value="1"/>
</dbReference>
<dbReference type="Pfam" id="PF00395">
    <property type="entry name" value="SLH"/>
    <property type="match status" value="1"/>
</dbReference>
<organism evidence="4 5">
    <name type="scientific">Pectinatus cerevisiiphilus</name>
    <dbReference type="NCBI Taxonomy" id="86956"/>
    <lineage>
        <taxon>Bacteria</taxon>
        <taxon>Bacillati</taxon>
        <taxon>Bacillota</taxon>
        <taxon>Negativicutes</taxon>
        <taxon>Selenomonadales</taxon>
        <taxon>Selenomonadaceae</taxon>
        <taxon>Pectinatus</taxon>
    </lineage>
</organism>
<reference evidence="4 5" key="1">
    <citation type="submission" date="2019-03" db="EMBL/GenBank/DDBJ databases">
        <title>Genomic Encyclopedia of Type Strains, Phase IV (KMG-IV): sequencing the most valuable type-strain genomes for metagenomic binning, comparative biology and taxonomic classification.</title>
        <authorList>
            <person name="Goeker M."/>
        </authorList>
    </citation>
    <scope>NUCLEOTIDE SEQUENCE [LARGE SCALE GENOMIC DNA]</scope>
    <source>
        <strain evidence="4 5">DSM 20467</strain>
    </source>
</reference>
<dbReference type="RefSeq" id="WP_132550943.1">
    <property type="nucleotide sequence ID" value="NZ_SMAA01000016.1"/>
</dbReference>
<dbReference type="EMBL" id="SMAA01000016">
    <property type="protein sequence ID" value="TCS77379.1"/>
    <property type="molecule type" value="Genomic_DNA"/>
</dbReference>
<sequence length="461" mass="50328">MKKRTLVSMITGALVIGAASTTFAAANPFSDVPADSWAYDAVSKLAADGVVNGYPDGTYQGGQTMTRYEMAQMVAKAMTKTDIDKADKALVDKLAAEFSEELDNLGVRVTDLEKKSDNVKWGGRLRYYYRGIKDDTAANQDRTNDTQYELRLEPKAFIGNSGWTANARIRYYSNAGSANNGGSVNDQNNNGGSDKSDTVVDRIFVEGPLFGADAKLGKVPTYSDNTFGTGMIIDSSISGAEFNWNLGKDNTNYAKATIGRYDYNANANVGVSNYAYDGTGDYAAFEIGHKAKDKGLSALASYYSLQNITPANGSNSFSRFAKADADKTNFWVGGLGYKFDKNVQLFGLYAKSDMDEAANYNGDDQSKAYDVTLKYKGADVTKPGSYDIYATYRYLGQFATIAPTYDISARDTKGWQIGVDYAVASNVMAMVEYYKGKRLSADYNGNDADYNAIYGRLDFFF</sequence>
<proteinExistence type="predicted"/>
<feature type="region of interest" description="Disordered" evidence="1">
    <location>
        <begin position="178"/>
        <end position="197"/>
    </location>
</feature>
<dbReference type="InterPro" id="IPR001119">
    <property type="entry name" value="SLH_dom"/>
</dbReference>
<dbReference type="PANTHER" id="PTHR43308:SF1">
    <property type="entry name" value="OUTER MEMBRANE PROTEIN ALPHA"/>
    <property type="match status" value="1"/>
</dbReference>
<keyword evidence="5" id="KW-1185">Reference proteome</keyword>
<evidence type="ECO:0000256" key="2">
    <source>
        <dbReference type="SAM" id="SignalP"/>
    </source>
</evidence>
<evidence type="ECO:0000313" key="4">
    <source>
        <dbReference type="EMBL" id="TCS77379.1"/>
    </source>
</evidence>
<feature type="compositionally biased region" description="Low complexity" evidence="1">
    <location>
        <begin position="178"/>
        <end position="193"/>
    </location>
</feature>
<evidence type="ECO:0000259" key="3">
    <source>
        <dbReference type="PROSITE" id="PS51272"/>
    </source>
</evidence>
<dbReference type="PROSITE" id="PS51272">
    <property type="entry name" value="SLH"/>
    <property type="match status" value="1"/>
</dbReference>
<accession>A0A4R3K3R9</accession>
<gene>
    <name evidence="4" type="ORF">EDC37_11644</name>
</gene>
<dbReference type="OrthoDB" id="5845122at2"/>
<feature type="domain" description="SLH" evidence="3">
    <location>
        <begin position="25"/>
        <end position="88"/>
    </location>
</feature>
<dbReference type="PANTHER" id="PTHR43308">
    <property type="entry name" value="OUTER MEMBRANE PROTEIN ALPHA-RELATED"/>
    <property type="match status" value="1"/>
</dbReference>
<feature type="chain" id="PRO_5020276446" evidence="2">
    <location>
        <begin position="25"/>
        <end position="461"/>
    </location>
</feature>
<keyword evidence="2" id="KW-0732">Signal</keyword>
<dbReference type="AlphaFoldDB" id="A0A4R3K3R9"/>
<evidence type="ECO:0000313" key="5">
    <source>
        <dbReference type="Proteomes" id="UP000295188"/>
    </source>
</evidence>
<evidence type="ECO:0000256" key="1">
    <source>
        <dbReference type="SAM" id="MobiDB-lite"/>
    </source>
</evidence>
<comment type="caution">
    <text evidence="4">The sequence shown here is derived from an EMBL/GenBank/DDBJ whole genome shotgun (WGS) entry which is preliminary data.</text>
</comment>
<name>A0A4R3K3R9_9FIRM</name>
<dbReference type="InterPro" id="IPR051465">
    <property type="entry name" value="Cell_Envelope_Struct_Comp"/>
</dbReference>
<protein>
    <submittedName>
        <fullName evidence="4">S-layer family protein</fullName>
    </submittedName>
</protein>
<feature type="signal peptide" evidence="2">
    <location>
        <begin position="1"/>
        <end position="24"/>
    </location>
</feature>
<dbReference type="Proteomes" id="UP000295188">
    <property type="component" value="Unassembled WGS sequence"/>
</dbReference>